<organism evidence="4 5">
    <name type="scientific">Allorhodopirellula solitaria</name>
    <dbReference type="NCBI Taxonomy" id="2527987"/>
    <lineage>
        <taxon>Bacteria</taxon>
        <taxon>Pseudomonadati</taxon>
        <taxon>Planctomycetota</taxon>
        <taxon>Planctomycetia</taxon>
        <taxon>Pirellulales</taxon>
        <taxon>Pirellulaceae</taxon>
        <taxon>Allorhodopirellula</taxon>
    </lineage>
</organism>
<feature type="active site" description="Proton acceptor" evidence="2">
    <location>
        <position position="156"/>
    </location>
</feature>
<evidence type="ECO:0000256" key="2">
    <source>
        <dbReference type="HAMAP-Rule" id="MF_01940"/>
    </source>
</evidence>
<dbReference type="OrthoDB" id="9789350at2"/>
<sequence length="215" mass="23997">MKTIRTFLAIPLPPPLARSATQWIHEMKNGAGNRNRPTEKSPAENRATVSPESSVSAMGIKWVPEDNLHLTLKFLGEVDNVEVPQVCEIVEAVCEPLDPFELIFVGAGFLPDKDRARVLTVSIEDPTDTLAKIVSQMEDRFADIGFKREPRDYVPHLTLGRARSGSRRLSQQAIDLWATHENDPLGEMTVDSVQVIGSFLDKRGPTYNIMDTVEF</sequence>
<comment type="similarity">
    <text evidence="2">Belongs to the 2H phosphoesterase superfamily. ThpR family.</text>
</comment>
<protein>
    <recommendedName>
        <fullName evidence="2">RNA 2',3'-cyclic phosphodiesterase</fullName>
        <shortName evidence="2">RNA 2',3'-CPDase</shortName>
        <ecNumber evidence="2">3.1.4.58</ecNumber>
    </recommendedName>
</protein>
<comment type="catalytic activity">
    <reaction evidence="2">
        <text>a 3'-end 2',3'-cyclophospho-ribonucleotide-RNA + H2O = a 3'-end 2'-phospho-ribonucleotide-RNA + H(+)</text>
        <dbReference type="Rhea" id="RHEA:11828"/>
        <dbReference type="Rhea" id="RHEA-COMP:10464"/>
        <dbReference type="Rhea" id="RHEA-COMP:17353"/>
        <dbReference type="ChEBI" id="CHEBI:15377"/>
        <dbReference type="ChEBI" id="CHEBI:15378"/>
        <dbReference type="ChEBI" id="CHEBI:83064"/>
        <dbReference type="ChEBI" id="CHEBI:173113"/>
        <dbReference type="EC" id="3.1.4.58"/>
    </reaction>
</comment>
<dbReference type="RefSeq" id="WP_146391823.1">
    <property type="nucleotide sequence ID" value="NZ_SJPK01000006.1"/>
</dbReference>
<feature type="short sequence motif" description="HXTX 1" evidence="2">
    <location>
        <begin position="69"/>
        <end position="72"/>
    </location>
</feature>
<gene>
    <name evidence="4" type="ORF">CA85_28460</name>
</gene>
<evidence type="ECO:0000313" key="5">
    <source>
        <dbReference type="Proteomes" id="UP000318053"/>
    </source>
</evidence>
<keyword evidence="4" id="KW-0436">Ligase</keyword>
<evidence type="ECO:0000256" key="1">
    <source>
        <dbReference type="ARBA" id="ARBA00022801"/>
    </source>
</evidence>
<dbReference type="SUPFAM" id="SSF55144">
    <property type="entry name" value="LigT-like"/>
    <property type="match status" value="1"/>
</dbReference>
<dbReference type="InterPro" id="IPR004175">
    <property type="entry name" value="RNA_CPDase"/>
</dbReference>
<dbReference type="HAMAP" id="MF_01940">
    <property type="entry name" value="RNA_CPDase"/>
    <property type="match status" value="1"/>
</dbReference>
<dbReference type="AlphaFoldDB" id="A0A5C5XS07"/>
<dbReference type="NCBIfam" id="TIGR02258">
    <property type="entry name" value="2_5_ligase"/>
    <property type="match status" value="1"/>
</dbReference>
<feature type="region of interest" description="Disordered" evidence="3">
    <location>
        <begin position="29"/>
        <end position="51"/>
    </location>
</feature>
<dbReference type="GO" id="GO:0004113">
    <property type="term" value="F:2',3'-cyclic-nucleotide 3'-phosphodiesterase activity"/>
    <property type="evidence" value="ECO:0007669"/>
    <property type="project" value="InterPro"/>
</dbReference>
<feature type="active site" description="Proton donor" evidence="2">
    <location>
        <position position="69"/>
    </location>
</feature>
<name>A0A5C5XS07_9BACT</name>
<evidence type="ECO:0000256" key="3">
    <source>
        <dbReference type="SAM" id="MobiDB-lite"/>
    </source>
</evidence>
<keyword evidence="5" id="KW-1185">Reference proteome</keyword>
<dbReference type="EMBL" id="SJPK01000006">
    <property type="protein sequence ID" value="TWT65987.1"/>
    <property type="molecule type" value="Genomic_DNA"/>
</dbReference>
<dbReference type="GO" id="GO:0016874">
    <property type="term" value="F:ligase activity"/>
    <property type="evidence" value="ECO:0007669"/>
    <property type="project" value="UniProtKB-KW"/>
</dbReference>
<proteinExistence type="inferred from homology"/>
<dbReference type="InterPro" id="IPR009097">
    <property type="entry name" value="Cyclic_Pdiesterase"/>
</dbReference>
<dbReference type="EC" id="3.1.4.58" evidence="2"/>
<keyword evidence="1 2" id="KW-0378">Hydrolase</keyword>
<comment type="function">
    <text evidence="2">Hydrolyzes RNA 2',3'-cyclic phosphodiester to an RNA 2'-phosphomonoester.</text>
</comment>
<dbReference type="PANTHER" id="PTHR35561">
    <property type="entry name" value="RNA 2',3'-CYCLIC PHOSPHODIESTERASE"/>
    <property type="match status" value="1"/>
</dbReference>
<reference evidence="4 5" key="1">
    <citation type="submission" date="2019-02" db="EMBL/GenBank/DDBJ databases">
        <title>Deep-cultivation of Planctomycetes and their phenomic and genomic characterization uncovers novel biology.</title>
        <authorList>
            <person name="Wiegand S."/>
            <person name="Jogler M."/>
            <person name="Boedeker C."/>
            <person name="Pinto D."/>
            <person name="Vollmers J."/>
            <person name="Rivas-Marin E."/>
            <person name="Kohn T."/>
            <person name="Peeters S.H."/>
            <person name="Heuer A."/>
            <person name="Rast P."/>
            <person name="Oberbeckmann S."/>
            <person name="Bunk B."/>
            <person name="Jeske O."/>
            <person name="Meyerdierks A."/>
            <person name="Storesund J.E."/>
            <person name="Kallscheuer N."/>
            <person name="Luecker S."/>
            <person name="Lage O.M."/>
            <person name="Pohl T."/>
            <person name="Merkel B.J."/>
            <person name="Hornburger P."/>
            <person name="Mueller R.-W."/>
            <person name="Bruemmer F."/>
            <person name="Labrenz M."/>
            <person name="Spormann A.M."/>
            <person name="Op Den Camp H."/>
            <person name="Overmann J."/>
            <person name="Amann R."/>
            <person name="Jetten M.S.M."/>
            <person name="Mascher T."/>
            <person name="Medema M.H."/>
            <person name="Devos D.P."/>
            <person name="Kaster A.-K."/>
            <person name="Ovreas L."/>
            <person name="Rohde M."/>
            <person name="Galperin M.Y."/>
            <person name="Jogler C."/>
        </authorList>
    </citation>
    <scope>NUCLEOTIDE SEQUENCE [LARGE SCALE GENOMIC DNA]</scope>
    <source>
        <strain evidence="4 5">CA85</strain>
    </source>
</reference>
<dbReference type="GO" id="GO:0008664">
    <property type="term" value="F:RNA 2',3'-cyclic 3'-phosphodiesterase activity"/>
    <property type="evidence" value="ECO:0007669"/>
    <property type="project" value="UniProtKB-EC"/>
</dbReference>
<dbReference type="Proteomes" id="UP000318053">
    <property type="component" value="Unassembled WGS sequence"/>
</dbReference>
<dbReference type="Gene3D" id="3.90.1140.10">
    <property type="entry name" value="Cyclic phosphodiesterase"/>
    <property type="match status" value="1"/>
</dbReference>
<accession>A0A5C5XS07</accession>
<feature type="short sequence motif" description="HXTX 2" evidence="2">
    <location>
        <begin position="156"/>
        <end position="159"/>
    </location>
</feature>
<dbReference type="PANTHER" id="PTHR35561:SF1">
    <property type="entry name" value="RNA 2',3'-CYCLIC PHOSPHODIESTERASE"/>
    <property type="match status" value="1"/>
</dbReference>
<comment type="caution">
    <text evidence="4">The sequence shown here is derived from an EMBL/GenBank/DDBJ whole genome shotgun (WGS) entry which is preliminary data.</text>
</comment>
<dbReference type="Pfam" id="PF13563">
    <property type="entry name" value="2_5_RNA_ligase2"/>
    <property type="match status" value="1"/>
</dbReference>
<evidence type="ECO:0000313" key="4">
    <source>
        <dbReference type="EMBL" id="TWT65987.1"/>
    </source>
</evidence>